<dbReference type="InterPro" id="IPR026516">
    <property type="entry name" value="THAP1/10"/>
</dbReference>
<dbReference type="SMART" id="SM00692">
    <property type="entry name" value="DM3"/>
    <property type="match status" value="1"/>
</dbReference>
<evidence type="ECO:0000256" key="6">
    <source>
        <dbReference type="SAM" id="MobiDB-lite"/>
    </source>
</evidence>
<dbReference type="GO" id="GO:0008270">
    <property type="term" value="F:zinc ion binding"/>
    <property type="evidence" value="ECO:0007669"/>
    <property type="project" value="UniProtKB-KW"/>
</dbReference>
<keyword evidence="2 5" id="KW-0863">Zinc-finger</keyword>
<evidence type="ECO:0000313" key="8">
    <source>
        <dbReference type="EMBL" id="MAA23449.1"/>
    </source>
</evidence>
<name>A0A224Z5J8_9ACAR</name>
<feature type="domain" description="THAP-type" evidence="7">
    <location>
        <begin position="12"/>
        <end position="105"/>
    </location>
</feature>
<dbReference type="InterPro" id="IPR006612">
    <property type="entry name" value="THAP_Znf"/>
</dbReference>
<feature type="region of interest" description="Disordered" evidence="6">
    <location>
        <begin position="123"/>
        <end position="167"/>
    </location>
</feature>
<dbReference type="SUPFAM" id="SSF57716">
    <property type="entry name" value="Glucocorticoid receptor-like (DNA-binding domain)"/>
    <property type="match status" value="1"/>
</dbReference>
<evidence type="ECO:0000256" key="5">
    <source>
        <dbReference type="PROSITE-ProRule" id="PRU00309"/>
    </source>
</evidence>
<proteinExistence type="predicted"/>
<dbReference type="GO" id="GO:0043565">
    <property type="term" value="F:sequence-specific DNA binding"/>
    <property type="evidence" value="ECO:0007669"/>
    <property type="project" value="InterPro"/>
</dbReference>
<evidence type="ECO:0000256" key="3">
    <source>
        <dbReference type="ARBA" id="ARBA00022833"/>
    </source>
</evidence>
<keyword evidence="3" id="KW-0862">Zinc</keyword>
<dbReference type="EMBL" id="GFPF01012303">
    <property type="protein sequence ID" value="MAA23449.1"/>
    <property type="molecule type" value="Transcribed_RNA"/>
</dbReference>
<evidence type="ECO:0000256" key="1">
    <source>
        <dbReference type="ARBA" id="ARBA00022723"/>
    </source>
</evidence>
<keyword evidence="4 5" id="KW-0238">DNA-binding</keyword>
<dbReference type="SMART" id="SM00980">
    <property type="entry name" value="THAP"/>
    <property type="match status" value="1"/>
</dbReference>
<evidence type="ECO:0000256" key="2">
    <source>
        <dbReference type="ARBA" id="ARBA00022771"/>
    </source>
</evidence>
<dbReference type="AlphaFoldDB" id="A0A224Z5J8"/>
<dbReference type="Pfam" id="PF05485">
    <property type="entry name" value="THAP"/>
    <property type="match status" value="1"/>
</dbReference>
<keyword evidence="1" id="KW-0479">Metal-binding</keyword>
<evidence type="ECO:0000256" key="4">
    <source>
        <dbReference type="ARBA" id="ARBA00023125"/>
    </source>
</evidence>
<reference evidence="8" key="1">
    <citation type="journal article" date="2017" name="Parasit. Vectors">
        <title>Sialotranscriptomics of Rhipicephalus zambeziensis reveals intricate expression profiles of secretory proteins and suggests tight temporal transcriptional regulation during blood-feeding.</title>
        <authorList>
            <person name="de Castro M.H."/>
            <person name="de Klerk D."/>
            <person name="Pienaar R."/>
            <person name="Rees D.J.G."/>
            <person name="Mans B.J."/>
        </authorList>
    </citation>
    <scope>NUCLEOTIDE SEQUENCE</scope>
    <source>
        <tissue evidence="8">Salivary glands</tissue>
    </source>
</reference>
<protein>
    <submittedName>
        <fullName evidence="8">THAP domain-containing protein</fullName>
    </submittedName>
</protein>
<dbReference type="PROSITE" id="PS50950">
    <property type="entry name" value="ZF_THAP"/>
    <property type="match status" value="1"/>
</dbReference>
<evidence type="ECO:0000259" key="7">
    <source>
        <dbReference type="PROSITE" id="PS50950"/>
    </source>
</evidence>
<organism evidence="8">
    <name type="scientific">Rhipicephalus zambeziensis</name>
    <dbReference type="NCBI Taxonomy" id="60191"/>
    <lineage>
        <taxon>Eukaryota</taxon>
        <taxon>Metazoa</taxon>
        <taxon>Ecdysozoa</taxon>
        <taxon>Arthropoda</taxon>
        <taxon>Chelicerata</taxon>
        <taxon>Arachnida</taxon>
        <taxon>Acari</taxon>
        <taxon>Parasitiformes</taxon>
        <taxon>Ixodida</taxon>
        <taxon>Ixodoidea</taxon>
        <taxon>Ixodidae</taxon>
        <taxon>Rhipicephalinae</taxon>
        <taxon>Rhipicephalus</taxon>
        <taxon>Rhipicephalus</taxon>
    </lineage>
</organism>
<dbReference type="PANTHER" id="PTHR46600:SF11">
    <property type="entry name" value="THAP DOMAIN-CONTAINING PROTEIN 10"/>
    <property type="match status" value="1"/>
</dbReference>
<dbReference type="PANTHER" id="PTHR46600">
    <property type="entry name" value="THAP DOMAIN-CONTAINING"/>
    <property type="match status" value="1"/>
</dbReference>
<sequence>MTSPEGRRPEQRERTCYVPGCKSGYRSCKETRSLFRAPMEPERLAAWSRKIRRKDRPLSHACVVCDRHFDERFIERTFRTKINGEIVEIPRDRPLLAKDAIPTIFPEAPKYYTRKLPKKRKDRNLCDQVLPKRKQRQKDSTGENACADATSNTESETNDLDADRPMNERVVKTYEKRPLSSKLQDKQNVGIQVNGCVDATVSSGALTCNPGSPQKQHVQTTDERLGFSKLRIPKGWSEITLADSEGLCLYAQCEADTAEPYCSVVVVKSVRIEAQQGALDTAVAEVHLRGKIWCEQELTMRGEAEELIDSIDKLTLCPGVGVQPLTRECPAYNGKFFSKDCTLFADVKPGRACASCRYQRKLIQNQMGRRRRKGYEVIMTRTSDMRWVVEVSPAGSKREEVAQGVAVDSVETSEVAGKE</sequence>
<accession>A0A224Z5J8</accession>